<dbReference type="VEuPathDB" id="VectorBase:BGLB028710"/>
<dbReference type="Proteomes" id="UP000076420">
    <property type="component" value="Unassembled WGS sequence"/>
</dbReference>
<dbReference type="EnsemblMetazoa" id="BGLB028710-RA">
    <property type="protein sequence ID" value="BGLB028710-PA"/>
    <property type="gene ID" value="BGLB028710"/>
</dbReference>
<accession>A0A2C9L9Q1</accession>
<dbReference type="AlphaFoldDB" id="A0A2C9L9Q1"/>
<sequence length="179" mass="21570">MNSFDDREHLRAKRRERARRRRTCRPWLWAPARIYNVVKEHYQRIRKGFKYVREIPDSEFDRQWVLYGNYMGWTRLFACLIKLAGIFLWSLAFFMVLFVITGLTAFIVFTAPLVYFTLCSELAKILSMIIFDWLFGGMWLELNETLLIEPLVPFDEWAEAWANDWKEWIHGCLISLMDN</sequence>
<proteinExistence type="predicted"/>
<feature type="transmembrane region" description="Helical" evidence="1">
    <location>
        <begin position="80"/>
        <end position="107"/>
    </location>
</feature>
<keyword evidence="1" id="KW-0472">Membrane</keyword>
<gene>
    <name evidence="2" type="primary">106074683</name>
</gene>
<reference evidence="2" key="1">
    <citation type="submission" date="2020-05" db="UniProtKB">
        <authorList>
            <consortium name="EnsemblMetazoa"/>
        </authorList>
    </citation>
    <scope>IDENTIFICATION</scope>
    <source>
        <strain evidence="2">BB02</strain>
    </source>
</reference>
<evidence type="ECO:0000313" key="3">
    <source>
        <dbReference type="Proteomes" id="UP000076420"/>
    </source>
</evidence>
<keyword evidence="1" id="KW-1133">Transmembrane helix</keyword>
<evidence type="ECO:0000256" key="1">
    <source>
        <dbReference type="SAM" id="Phobius"/>
    </source>
</evidence>
<protein>
    <submittedName>
        <fullName evidence="2">Uncharacterized protein</fullName>
    </submittedName>
</protein>
<dbReference type="KEGG" id="bgt:106074683"/>
<name>A0A2C9L9Q1_BIOGL</name>
<evidence type="ECO:0000313" key="2">
    <source>
        <dbReference type="EnsemblMetazoa" id="BGLB028710-PA"/>
    </source>
</evidence>
<organism evidence="2 3">
    <name type="scientific">Biomphalaria glabrata</name>
    <name type="common">Bloodfluke planorb</name>
    <name type="synonym">Freshwater snail</name>
    <dbReference type="NCBI Taxonomy" id="6526"/>
    <lineage>
        <taxon>Eukaryota</taxon>
        <taxon>Metazoa</taxon>
        <taxon>Spiralia</taxon>
        <taxon>Lophotrochozoa</taxon>
        <taxon>Mollusca</taxon>
        <taxon>Gastropoda</taxon>
        <taxon>Heterobranchia</taxon>
        <taxon>Euthyneura</taxon>
        <taxon>Panpulmonata</taxon>
        <taxon>Hygrophila</taxon>
        <taxon>Lymnaeoidea</taxon>
        <taxon>Planorbidae</taxon>
        <taxon>Biomphalaria</taxon>
    </lineage>
</organism>
<keyword evidence="1" id="KW-0812">Transmembrane</keyword>